<dbReference type="CDD" id="cd17574">
    <property type="entry name" value="REC_OmpR"/>
    <property type="match status" value="1"/>
</dbReference>
<dbReference type="Pfam" id="PF00512">
    <property type="entry name" value="HisKA"/>
    <property type="match status" value="1"/>
</dbReference>
<evidence type="ECO:0000256" key="10">
    <source>
        <dbReference type="SAM" id="SignalP"/>
    </source>
</evidence>
<dbReference type="InterPro" id="IPR001789">
    <property type="entry name" value="Sig_transdc_resp-reg_receiver"/>
</dbReference>
<accession>A0ABY6CXK0</accession>
<dbReference type="Gene3D" id="3.40.50.2300">
    <property type="match status" value="1"/>
</dbReference>
<feature type="chain" id="PRO_5046840500" description="histidine kinase" evidence="10">
    <location>
        <begin position="23"/>
        <end position="918"/>
    </location>
</feature>
<evidence type="ECO:0000259" key="12">
    <source>
        <dbReference type="PROSITE" id="PS50109"/>
    </source>
</evidence>
<dbReference type="Gene3D" id="1.10.287.130">
    <property type="match status" value="1"/>
</dbReference>
<dbReference type="InterPro" id="IPR036890">
    <property type="entry name" value="HATPase_C_sf"/>
</dbReference>
<dbReference type="EMBL" id="CP106735">
    <property type="protein sequence ID" value="UXX78646.1"/>
    <property type="molecule type" value="Genomic_DNA"/>
</dbReference>
<keyword evidence="15" id="KW-1185">Reference proteome</keyword>
<dbReference type="SMART" id="SM00388">
    <property type="entry name" value="HisKA"/>
    <property type="match status" value="1"/>
</dbReference>
<feature type="domain" description="HTH araC/xylS-type" evidence="11">
    <location>
        <begin position="820"/>
        <end position="918"/>
    </location>
</feature>
<keyword evidence="8" id="KW-0802">TPR repeat</keyword>
<proteinExistence type="predicted"/>
<dbReference type="PRINTS" id="PR00344">
    <property type="entry name" value="BCTRLSENSOR"/>
</dbReference>
<dbReference type="PROSITE" id="PS50109">
    <property type="entry name" value="HIS_KIN"/>
    <property type="match status" value="1"/>
</dbReference>
<dbReference type="RefSeq" id="WP_263050391.1">
    <property type="nucleotide sequence ID" value="NZ_CP106735.1"/>
</dbReference>
<dbReference type="Pfam" id="PF00072">
    <property type="entry name" value="Response_reg"/>
    <property type="match status" value="1"/>
</dbReference>
<dbReference type="SMART" id="SM00448">
    <property type="entry name" value="REC"/>
    <property type="match status" value="1"/>
</dbReference>
<feature type="transmembrane region" description="Helical" evidence="9">
    <location>
        <begin position="381"/>
        <end position="401"/>
    </location>
</feature>
<gene>
    <name evidence="14" type="ORF">N7E81_14895</name>
</gene>
<dbReference type="Pfam" id="PF02518">
    <property type="entry name" value="HATPase_c"/>
    <property type="match status" value="1"/>
</dbReference>
<evidence type="ECO:0000256" key="8">
    <source>
        <dbReference type="PROSITE-ProRule" id="PRU00339"/>
    </source>
</evidence>
<evidence type="ECO:0000259" key="13">
    <source>
        <dbReference type="PROSITE" id="PS50110"/>
    </source>
</evidence>
<evidence type="ECO:0000256" key="6">
    <source>
        <dbReference type="ARBA" id="ARBA00023163"/>
    </source>
</evidence>
<organism evidence="14 15">
    <name type="scientific">Reichenbachiella carrageenanivorans</name>
    <dbReference type="NCBI Taxonomy" id="2979869"/>
    <lineage>
        <taxon>Bacteria</taxon>
        <taxon>Pseudomonadati</taxon>
        <taxon>Bacteroidota</taxon>
        <taxon>Cytophagia</taxon>
        <taxon>Cytophagales</taxon>
        <taxon>Reichenbachiellaceae</taxon>
        <taxon>Reichenbachiella</taxon>
    </lineage>
</organism>
<sequence length="918" mass="105056">MKSFLLFSILISLIFSSLGTQAQNGTHSEAENWIRKSEDMLLVQWDSAVAFARKAVALAADAHSDSTRVKAMLQLGKSLRKAGYNLEASQTFEELYEGMDKLSLELKSTLLYEKGMSHIRLHEVDSAMISFHKLFSSASNSRSESEAHYGMGLASYRSGFTTEAMEHFQNALDICQKNADYDGMVVCYNQISTVYRDLYEDSTSYAYLQKAKGLIEQHPIKLELQTSHLSRIARYHLDQGDYDRSIALMRKEMEAYEAFGGMAKLPSTYMALAYAYQLNFSKSESYKDSAIYFADKILKLDFSNTDPFLKKDNYQLLSTINQFLGRKDEALKFMKLSVQWKDTLYAITTGKASLALREKYESERKESEIAIQSLQLKQASLIRNGLIVLLGLVVLVVFLIWKSWAKARRSNELLMEKNRIIKEAEQLKSRWFVNVSHELKTPITLVQGPIQKVLEHDALNAIDKSDLKMANRNLKQLKNLTNEILDLSKLENGSLELKNSIVDFSSLIRIEVASFESLADYNKVKLNVQVDREITIEGDESKLRKLVQNLLSNALKFTHEGGEIQLSLKDIENHFELEVKDNGEGISPEDLPFVFDRFYQSKNEKKSNQGGTGIGLAISKEIAQMHGGSLEVISQVEKGSSFYFKFPLSLEREGRERTAIQEDLSEQLTKEQYRSRVDKKPRLLLAEDNPDMREYILGIMKQDYQITSARDGKEALEKLQADHFDLIISDVMMPRMDGLELIKEVKRNEKWSQIPFIILTALNNEEHRIHTLRTGVDDYLSKPFNPEELKVRTANLLNNHRGRREEEVESELSFDDQLLKTLEQEVNDHLSDHLLSVTFLADKAAMSERNLRRYLKKTTGLSPSDFILEIKLQKALVLLEKRVHSTVKEVANRCGFDRADRFSTAFVKRYGKSPSEYL</sequence>
<keyword evidence="14" id="KW-0067">ATP-binding</keyword>
<evidence type="ECO:0000256" key="1">
    <source>
        <dbReference type="ARBA" id="ARBA00000085"/>
    </source>
</evidence>
<dbReference type="Gene3D" id="1.25.40.10">
    <property type="entry name" value="Tetratricopeptide repeat domain"/>
    <property type="match status" value="1"/>
</dbReference>
<feature type="domain" description="Histidine kinase" evidence="12">
    <location>
        <begin position="434"/>
        <end position="650"/>
    </location>
</feature>
<dbReference type="InterPro" id="IPR011006">
    <property type="entry name" value="CheY-like_superfamily"/>
</dbReference>
<keyword evidence="4" id="KW-0805">Transcription regulation</keyword>
<keyword evidence="5" id="KW-0238">DNA-binding</keyword>
<dbReference type="Pfam" id="PF12833">
    <property type="entry name" value="HTH_18"/>
    <property type="match status" value="1"/>
</dbReference>
<evidence type="ECO:0000256" key="9">
    <source>
        <dbReference type="SAM" id="Phobius"/>
    </source>
</evidence>
<dbReference type="Gene3D" id="3.30.565.10">
    <property type="entry name" value="Histidine kinase-like ATPase, C-terminal domain"/>
    <property type="match status" value="1"/>
</dbReference>
<dbReference type="InterPro" id="IPR005467">
    <property type="entry name" value="His_kinase_dom"/>
</dbReference>
<keyword evidence="9" id="KW-0472">Membrane</keyword>
<dbReference type="InterPro" id="IPR009057">
    <property type="entry name" value="Homeodomain-like_sf"/>
</dbReference>
<keyword evidence="3 7" id="KW-0597">Phosphoprotein</keyword>
<dbReference type="PROSITE" id="PS00041">
    <property type="entry name" value="HTH_ARAC_FAMILY_1"/>
    <property type="match status" value="1"/>
</dbReference>
<evidence type="ECO:0000256" key="4">
    <source>
        <dbReference type="ARBA" id="ARBA00023015"/>
    </source>
</evidence>
<dbReference type="SUPFAM" id="SSF46689">
    <property type="entry name" value="Homeodomain-like"/>
    <property type="match status" value="1"/>
</dbReference>
<dbReference type="EC" id="2.7.13.3" evidence="2"/>
<dbReference type="InterPro" id="IPR003661">
    <property type="entry name" value="HisK_dim/P_dom"/>
</dbReference>
<reference evidence="14" key="1">
    <citation type="submission" date="2022-10" db="EMBL/GenBank/DDBJ databases">
        <title>Comparative genomics and taxonomic characterization of three novel marine species of genus Reichenbachiella exhibiting antioxidant and polysaccharide degradation activities.</title>
        <authorList>
            <person name="Muhammad N."/>
            <person name="Lee Y.-J."/>
            <person name="Ko J."/>
            <person name="Kim S.-G."/>
        </authorList>
    </citation>
    <scope>NUCLEOTIDE SEQUENCE</scope>
    <source>
        <strain evidence="14">Wsw4-B4</strain>
    </source>
</reference>
<evidence type="ECO:0000259" key="11">
    <source>
        <dbReference type="PROSITE" id="PS01124"/>
    </source>
</evidence>
<keyword evidence="14" id="KW-0547">Nucleotide-binding</keyword>
<name>A0ABY6CXK0_9BACT</name>
<evidence type="ECO:0000313" key="14">
    <source>
        <dbReference type="EMBL" id="UXX78646.1"/>
    </source>
</evidence>
<dbReference type="InterPro" id="IPR004358">
    <property type="entry name" value="Sig_transdc_His_kin-like_C"/>
</dbReference>
<dbReference type="SMART" id="SM00387">
    <property type="entry name" value="HATPase_c"/>
    <property type="match status" value="1"/>
</dbReference>
<dbReference type="InterPro" id="IPR003594">
    <property type="entry name" value="HATPase_dom"/>
</dbReference>
<keyword evidence="10" id="KW-0732">Signal</keyword>
<dbReference type="InterPro" id="IPR011990">
    <property type="entry name" value="TPR-like_helical_dom_sf"/>
</dbReference>
<dbReference type="SUPFAM" id="SSF52172">
    <property type="entry name" value="CheY-like"/>
    <property type="match status" value="1"/>
</dbReference>
<evidence type="ECO:0000256" key="2">
    <source>
        <dbReference type="ARBA" id="ARBA00012438"/>
    </source>
</evidence>
<dbReference type="SUPFAM" id="SSF48452">
    <property type="entry name" value="TPR-like"/>
    <property type="match status" value="1"/>
</dbReference>
<dbReference type="Proteomes" id="UP001062165">
    <property type="component" value="Chromosome"/>
</dbReference>
<protein>
    <recommendedName>
        <fullName evidence="2">histidine kinase</fullName>
        <ecNumber evidence="2">2.7.13.3</ecNumber>
    </recommendedName>
</protein>
<dbReference type="SMART" id="SM00028">
    <property type="entry name" value="TPR"/>
    <property type="match status" value="4"/>
</dbReference>
<evidence type="ECO:0000256" key="7">
    <source>
        <dbReference type="PROSITE-ProRule" id="PRU00169"/>
    </source>
</evidence>
<keyword evidence="9" id="KW-1133">Transmembrane helix</keyword>
<dbReference type="SUPFAM" id="SSF55874">
    <property type="entry name" value="ATPase domain of HSP90 chaperone/DNA topoisomerase II/histidine kinase"/>
    <property type="match status" value="1"/>
</dbReference>
<dbReference type="InterPro" id="IPR018062">
    <property type="entry name" value="HTH_AraC-typ_CS"/>
</dbReference>
<evidence type="ECO:0000256" key="5">
    <source>
        <dbReference type="ARBA" id="ARBA00023125"/>
    </source>
</evidence>
<keyword evidence="6" id="KW-0804">Transcription</keyword>
<dbReference type="CDD" id="cd00075">
    <property type="entry name" value="HATPase"/>
    <property type="match status" value="1"/>
</dbReference>
<dbReference type="PROSITE" id="PS01124">
    <property type="entry name" value="HTH_ARAC_FAMILY_2"/>
    <property type="match status" value="1"/>
</dbReference>
<feature type="repeat" description="TPR" evidence="8">
    <location>
        <begin position="145"/>
        <end position="178"/>
    </location>
</feature>
<dbReference type="SMART" id="SM00342">
    <property type="entry name" value="HTH_ARAC"/>
    <property type="match status" value="1"/>
</dbReference>
<dbReference type="SUPFAM" id="SSF47384">
    <property type="entry name" value="Homodimeric domain of signal transducing histidine kinase"/>
    <property type="match status" value="1"/>
</dbReference>
<dbReference type="CDD" id="cd00082">
    <property type="entry name" value="HisKA"/>
    <property type="match status" value="1"/>
</dbReference>
<feature type="domain" description="Response regulatory" evidence="13">
    <location>
        <begin position="682"/>
        <end position="797"/>
    </location>
</feature>
<feature type="modified residue" description="4-aspartylphosphate" evidence="7">
    <location>
        <position position="730"/>
    </location>
</feature>
<keyword evidence="9" id="KW-0812">Transmembrane</keyword>
<evidence type="ECO:0000256" key="3">
    <source>
        <dbReference type="ARBA" id="ARBA00022553"/>
    </source>
</evidence>
<dbReference type="InterPro" id="IPR019734">
    <property type="entry name" value="TPR_rpt"/>
</dbReference>
<dbReference type="InterPro" id="IPR018060">
    <property type="entry name" value="HTH_AraC"/>
</dbReference>
<comment type="catalytic activity">
    <reaction evidence="1">
        <text>ATP + protein L-histidine = ADP + protein N-phospho-L-histidine.</text>
        <dbReference type="EC" id="2.7.13.3"/>
    </reaction>
</comment>
<evidence type="ECO:0000313" key="15">
    <source>
        <dbReference type="Proteomes" id="UP001062165"/>
    </source>
</evidence>
<dbReference type="Gene3D" id="1.10.10.60">
    <property type="entry name" value="Homeodomain-like"/>
    <property type="match status" value="1"/>
</dbReference>
<dbReference type="PROSITE" id="PS50110">
    <property type="entry name" value="RESPONSE_REGULATORY"/>
    <property type="match status" value="1"/>
</dbReference>
<dbReference type="PANTHER" id="PTHR43547">
    <property type="entry name" value="TWO-COMPONENT HISTIDINE KINASE"/>
    <property type="match status" value="1"/>
</dbReference>
<dbReference type="InterPro" id="IPR036097">
    <property type="entry name" value="HisK_dim/P_sf"/>
</dbReference>
<dbReference type="GO" id="GO:0005524">
    <property type="term" value="F:ATP binding"/>
    <property type="evidence" value="ECO:0007669"/>
    <property type="project" value="UniProtKB-KW"/>
</dbReference>
<dbReference type="PROSITE" id="PS50005">
    <property type="entry name" value="TPR"/>
    <property type="match status" value="1"/>
</dbReference>
<feature type="signal peptide" evidence="10">
    <location>
        <begin position="1"/>
        <end position="22"/>
    </location>
</feature>
<dbReference type="PANTHER" id="PTHR43547:SF2">
    <property type="entry name" value="HYBRID SIGNAL TRANSDUCTION HISTIDINE KINASE C"/>
    <property type="match status" value="1"/>
</dbReference>